<dbReference type="Gene3D" id="3.10.450.50">
    <property type="match status" value="1"/>
</dbReference>
<dbReference type="EMBL" id="CAIIXF020000007">
    <property type="protein sequence ID" value="CAH1788537.1"/>
    <property type="molecule type" value="Genomic_DNA"/>
</dbReference>
<evidence type="ECO:0000313" key="2">
    <source>
        <dbReference type="Proteomes" id="UP000749559"/>
    </source>
</evidence>
<dbReference type="InterPro" id="IPR032710">
    <property type="entry name" value="NTF2-like_dom_sf"/>
</dbReference>
<sequence>MYIAVICTILLVSSNLVSGKRLGNKPTKKLFQEKVLDSLSEIKNELSERKVICDQSEILEIAKRRMKRVDDFVFDGFFNQSEAFVDEMYDENAILFNPGQEPIIGIQAIKDTFRTSFKPSNNLVTEVKEAFPLSDCNGFVSMARHVWTLTDGTLLIRRSANTWKKLEDGHWVMIRDFPHQEQEIPPPDIAPP</sequence>
<dbReference type="Proteomes" id="UP000749559">
    <property type="component" value="Unassembled WGS sequence"/>
</dbReference>
<dbReference type="SUPFAM" id="SSF54427">
    <property type="entry name" value="NTF2-like"/>
    <property type="match status" value="1"/>
</dbReference>
<dbReference type="AlphaFoldDB" id="A0A8J1UK81"/>
<keyword evidence="2" id="KW-1185">Reference proteome</keyword>
<comment type="caution">
    <text evidence="1">The sequence shown here is derived from an EMBL/GenBank/DDBJ whole genome shotgun (WGS) entry which is preliminary data.</text>
</comment>
<gene>
    <name evidence="1" type="ORF">OFUS_LOCUS14047</name>
</gene>
<protein>
    <submittedName>
        <fullName evidence="1">Uncharacterized protein</fullName>
    </submittedName>
</protein>
<proteinExistence type="predicted"/>
<evidence type="ECO:0000313" key="1">
    <source>
        <dbReference type="EMBL" id="CAH1788537.1"/>
    </source>
</evidence>
<reference evidence="1" key="1">
    <citation type="submission" date="2022-03" db="EMBL/GenBank/DDBJ databases">
        <authorList>
            <person name="Martin C."/>
        </authorList>
    </citation>
    <scope>NUCLEOTIDE SEQUENCE</scope>
</reference>
<name>A0A8J1UK81_OWEFU</name>
<accession>A0A8J1UK81</accession>
<organism evidence="1 2">
    <name type="scientific">Owenia fusiformis</name>
    <name type="common">Polychaete worm</name>
    <dbReference type="NCBI Taxonomy" id="6347"/>
    <lineage>
        <taxon>Eukaryota</taxon>
        <taxon>Metazoa</taxon>
        <taxon>Spiralia</taxon>
        <taxon>Lophotrochozoa</taxon>
        <taxon>Annelida</taxon>
        <taxon>Polychaeta</taxon>
        <taxon>Sedentaria</taxon>
        <taxon>Canalipalpata</taxon>
        <taxon>Sabellida</taxon>
        <taxon>Oweniida</taxon>
        <taxon>Oweniidae</taxon>
        <taxon>Owenia</taxon>
    </lineage>
</organism>